<name>X1UFQ8_9ZZZZ</name>
<proteinExistence type="predicted"/>
<accession>X1UFQ8</accession>
<comment type="caution">
    <text evidence="1">The sequence shown here is derived from an EMBL/GenBank/DDBJ whole genome shotgun (WGS) entry which is preliminary data.</text>
</comment>
<organism evidence="1">
    <name type="scientific">marine sediment metagenome</name>
    <dbReference type="NCBI Taxonomy" id="412755"/>
    <lineage>
        <taxon>unclassified sequences</taxon>
        <taxon>metagenomes</taxon>
        <taxon>ecological metagenomes</taxon>
    </lineage>
</organism>
<sequence>MCPCKHEALKESRVIDIYPNSESCGNIAGLQIGIMKSPSVKELNFGRMFPYMHVYSEKDMILEYELDPDPEYTPEGITILNTDDDVDLGVKPWASFDEGGSGEAHALIFGSNNVVKSGTNERDGIQIKAIEVAGPGLLGLESDAISFYFSRNSYEKGSANDLEIPKDFIVEFDAEFFSTKNGGYEKVDSEASIFQALLENRPSQQGKASGVMDEGGTNKLTAFIHLAPSAPMGTFLSLLTGMNISYISAELYHDGEFILTDIGGRLPFGSFPSFEDTKPLEKIKL</sequence>
<reference evidence="1" key="1">
    <citation type="journal article" date="2014" name="Front. Microbiol.">
        <title>High frequency of phylogenetically diverse reductive dehalogenase-homologous genes in deep subseafloor sedimentary metagenomes.</title>
        <authorList>
            <person name="Kawai M."/>
            <person name="Futagami T."/>
            <person name="Toyoda A."/>
            <person name="Takaki Y."/>
            <person name="Nishi S."/>
            <person name="Hori S."/>
            <person name="Arai W."/>
            <person name="Tsubouchi T."/>
            <person name="Morono Y."/>
            <person name="Uchiyama I."/>
            <person name="Ito T."/>
            <person name="Fujiyama A."/>
            <person name="Inagaki F."/>
            <person name="Takami H."/>
        </authorList>
    </citation>
    <scope>NUCLEOTIDE SEQUENCE</scope>
    <source>
        <strain evidence="1">Expedition CK06-06</strain>
    </source>
</reference>
<dbReference type="AlphaFoldDB" id="X1UFQ8"/>
<dbReference type="EMBL" id="BARW01016226">
    <property type="protein sequence ID" value="GAJ02397.1"/>
    <property type="molecule type" value="Genomic_DNA"/>
</dbReference>
<feature type="non-terminal residue" evidence="1">
    <location>
        <position position="285"/>
    </location>
</feature>
<gene>
    <name evidence="1" type="ORF">S12H4_28303</name>
</gene>
<evidence type="ECO:0000313" key="1">
    <source>
        <dbReference type="EMBL" id="GAJ02397.1"/>
    </source>
</evidence>
<protein>
    <submittedName>
        <fullName evidence="1">Uncharacterized protein</fullName>
    </submittedName>
</protein>